<dbReference type="EMBL" id="JADZGI010000001">
    <property type="protein sequence ID" value="MBH0112346.1"/>
    <property type="molecule type" value="Genomic_DNA"/>
</dbReference>
<keyword evidence="3" id="KW-1185">Reference proteome</keyword>
<evidence type="ECO:0008006" key="4">
    <source>
        <dbReference type="Google" id="ProtNLM"/>
    </source>
</evidence>
<sequence length="474" mass="51194">MLVLALVLRASTFGDPNLHPDETFYQSVGLAMHHGAVPYVDVWDRKPWGLFALYYLIGWLGTDPLGYQIVATLFAWGTALTIAALAQCWCSARGALLAGAAYLLWLETFQGFGGQSPIFYNLFMALGALLTFTARGALREGRVTLASLGAMLLAGLAITIKTTAVFEACYMGLACAIQLWRAPLPARARIGRIGVLALTGAAPMLAISLGYALAGYWNIYWHAMVTSNLAKPSSPATAAIRATILFMRIAPLLICLTMALPVLAGPSRRFVLGWIGAALIGLLAVPAFHLHYALPLLVPLCVAAAAFFQHRLAGPLALLAMACLTLPGSRVIDFSHARRSRAAMEQLVAAVERGMDRDARVPLFIYDGPPQLYALTCSAYPSPLVFPAHLEHAIEKDVSHLSTRAEVARVLALTPAVVITSPEPREKPVNAETLALVNDYVHANCQPIAQVDAPEWLHANRFAVWGHCRNRATR</sequence>
<keyword evidence="1" id="KW-0472">Membrane</keyword>
<feature type="transmembrane region" description="Helical" evidence="1">
    <location>
        <begin position="270"/>
        <end position="292"/>
    </location>
</feature>
<evidence type="ECO:0000256" key="1">
    <source>
        <dbReference type="SAM" id="Phobius"/>
    </source>
</evidence>
<dbReference type="Proteomes" id="UP000617634">
    <property type="component" value="Unassembled WGS sequence"/>
</dbReference>
<evidence type="ECO:0000313" key="2">
    <source>
        <dbReference type="EMBL" id="MBH0112346.1"/>
    </source>
</evidence>
<protein>
    <recommendedName>
        <fullName evidence="4">Glycosyltransferase RgtA/B/C/D-like domain-containing protein</fullName>
    </recommendedName>
</protein>
<name>A0A931MKU1_9SPHN</name>
<feature type="transmembrane region" description="Helical" evidence="1">
    <location>
        <begin position="239"/>
        <end position="263"/>
    </location>
</feature>
<feature type="transmembrane region" description="Helical" evidence="1">
    <location>
        <begin position="312"/>
        <end position="332"/>
    </location>
</feature>
<organism evidence="2 3">
    <name type="scientific">Novosphingobium aureum</name>
    <dbReference type="NCBI Taxonomy" id="2792964"/>
    <lineage>
        <taxon>Bacteria</taxon>
        <taxon>Pseudomonadati</taxon>
        <taxon>Pseudomonadota</taxon>
        <taxon>Alphaproteobacteria</taxon>
        <taxon>Sphingomonadales</taxon>
        <taxon>Sphingomonadaceae</taxon>
        <taxon>Novosphingobium</taxon>
    </lineage>
</organism>
<gene>
    <name evidence="2" type="ORF">I5E68_05180</name>
</gene>
<feature type="transmembrane region" description="Helical" evidence="1">
    <location>
        <begin position="193"/>
        <end position="219"/>
    </location>
</feature>
<keyword evidence="1" id="KW-1133">Transmembrane helix</keyword>
<keyword evidence="1" id="KW-0812">Transmembrane</keyword>
<reference evidence="2" key="1">
    <citation type="submission" date="2020-11" db="EMBL/GenBank/DDBJ databases">
        <title>Novosphingobium aureum sp. nov., a marine bacterium isolated from sediment of a salt flat.</title>
        <authorList>
            <person name="Yoo Y."/>
            <person name="Kim J.-J."/>
        </authorList>
    </citation>
    <scope>NUCLEOTIDE SEQUENCE</scope>
    <source>
        <strain evidence="2">YJ-S2-02</strain>
    </source>
</reference>
<comment type="caution">
    <text evidence="2">The sequence shown here is derived from an EMBL/GenBank/DDBJ whole genome shotgun (WGS) entry which is preliminary data.</text>
</comment>
<evidence type="ECO:0000313" key="3">
    <source>
        <dbReference type="Proteomes" id="UP000617634"/>
    </source>
</evidence>
<dbReference type="AlphaFoldDB" id="A0A931MKU1"/>
<feature type="transmembrane region" description="Helical" evidence="1">
    <location>
        <begin position="82"/>
        <end position="106"/>
    </location>
</feature>
<proteinExistence type="predicted"/>
<feature type="transmembrane region" description="Helical" evidence="1">
    <location>
        <begin position="52"/>
        <end position="76"/>
    </location>
</feature>
<accession>A0A931MKU1</accession>
<feature type="transmembrane region" description="Helical" evidence="1">
    <location>
        <begin position="150"/>
        <end position="173"/>
    </location>
</feature>
<feature type="transmembrane region" description="Helical" evidence="1">
    <location>
        <begin position="118"/>
        <end position="138"/>
    </location>
</feature>